<dbReference type="Proteomes" id="UP001281003">
    <property type="component" value="Unassembled WGS sequence"/>
</dbReference>
<evidence type="ECO:0000313" key="3">
    <source>
        <dbReference type="Proteomes" id="UP001281003"/>
    </source>
</evidence>
<feature type="compositionally biased region" description="Low complexity" evidence="1">
    <location>
        <begin position="329"/>
        <end position="346"/>
    </location>
</feature>
<sequence>MCKNIETEYGCGHTTSTTKPCSKGKEPGNFICFSTKPKYCFPPKYDSKQLTGLCDNCRKRAADNLHGRKGRSSSRPAKGLGRSASHREPAHNEKIRLVHGSSTGRTDFLHEDGPARGRSRDASRDHHSSRGNSKAPRPVGRETVDKGKGRSSSVPSSHAARQSVINVPHDQSAVPPQRGSISTYKNKALPSLPPNSSKSSKIAQSSSSGSRSGSSNRRHSQSRDRGSDKNAPVYRESQRFQNPRAAPGVPYPVPQHSIRDDMPHIIAEDLRREKLAREQLEWEQSQRERGRRSSMNAPPFHKPVPQQPPPHQPYINFKAQQRSTTGQVSSSSSSSSSSSHYPPSSSRHVDAPEPRLRRKLSKTRVTDDNADRHTGRGRSGSSSSKRDRSASRSRHTSNEKKHHEKKHQKQPSAASSFMNKVKAGLGYGDEEYESDDSWVCSDARAIERGESAAPSRTASRRNSVYRG</sequence>
<keyword evidence="3" id="KW-1185">Reference proteome</keyword>
<evidence type="ECO:0000256" key="1">
    <source>
        <dbReference type="SAM" id="MobiDB-lite"/>
    </source>
</evidence>
<reference evidence="2" key="1">
    <citation type="journal article" date="2023" name="Mol. Phylogenet. Evol.">
        <title>Genome-scale phylogeny and comparative genomics of the fungal order Sordariales.</title>
        <authorList>
            <person name="Hensen N."/>
            <person name="Bonometti L."/>
            <person name="Westerberg I."/>
            <person name="Brannstrom I.O."/>
            <person name="Guillou S."/>
            <person name="Cros-Aarteil S."/>
            <person name="Calhoun S."/>
            <person name="Haridas S."/>
            <person name="Kuo A."/>
            <person name="Mondo S."/>
            <person name="Pangilinan J."/>
            <person name="Riley R."/>
            <person name="LaButti K."/>
            <person name="Andreopoulos B."/>
            <person name="Lipzen A."/>
            <person name="Chen C."/>
            <person name="Yan M."/>
            <person name="Daum C."/>
            <person name="Ng V."/>
            <person name="Clum A."/>
            <person name="Steindorff A."/>
            <person name="Ohm R.A."/>
            <person name="Martin F."/>
            <person name="Silar P."/>
            <person name="Natvig D.O."/>
            <person name="Lalanne C."/>
            <person name="Gautier V."/>
            <person name="Ament-Velasquez S.L."/>
            <person name="Kruys A."/>
            <person name="Hutchinson M.I."/>
            <person name="Powell A.J."/>
            <person name="Barry K."/>
            <person name="Miller A.N."/>
            <person name="Grigoriev I.V."/>
            <person name="Debuchy R."/>
            <person name="Gladieux P."/>
            <person name="Hiltunen Thoren M."/>
            <person name="Johannesson H."/>
        </authorList>
    </citation>
    <scope>NUCLEOTIDE SEQUENCE</scope>
    <source>
        <strain evidence="2">FGSC 1904</strain>
    </source>
</reference>
<organism evidence="2 3">
    <name type="scientific">Sordaria brevicollis</name>
    <dbReference type="NCBI Taxonomy" id="83679"/>
    <lineage>
        <taxon>Eukaryota</taxon>
        <taxon>Fungi</taxon>
        <taxon>Dikarya</taxon>
        <taxon>Ascomycota</taxon>
        <taxon>Pezizomycotina</taxon>
        <taxon>Sordariomycetes</taxon>
        <taxon>Sordariomycetidae</taxon>
        <taxon>Sordariales</taxon>
        <taxon>Sordariaceae</taxon>
        <taxon>Sordaria</taxon>
    </lineage>
</organism>
<feature type="compositionally biased region" description="Basic and acidic residues" evidence="1">
    <location>
        <begin position="85"/>
        <end position="96"/>
    </location>
</feature>
<feature type="compositionally biased region" description="Basic and acidic residues" evidence="1">
    <location>
        <begin position="384"/>
        <end position="401"/>
    </location>
</feature>
<feature type="compositionally biased region" description="Basic and acidic residues" evidence="1">
    <location>
        <begin position="364"/>
        <end position="374"/>
    </location>
</feature>
<feature type="compositionally biased region" description="Pro residues" evidence="1">
    <location>
        <begin position="300"/>
        <end position="312"/>
    </location>
</feature>
<feature type="compositionally biased region" description="Polar residues" evidence="1">
    <location>
        <begin position="454"/>
        <end position="467"/>
    </location>
</feature>
<protein>
    <submittedName>
        <fullName evidence="2">Uncharacterized protein</fullName>
    </submittedName>
</protein>
<reference evidence="2" key="2">
    <citation type="submission" date="2023-07" db="EMBL/GenBank/DDBJ databases">
        <authorList>
            <consortium name="Lawrence Berkeley National Laboratory"/>
            <person name="Haridas S."/>
            <person name="Hensen N."/>
            <person name="Bonometti L."/>
            <person name="Westerberg I."/>
            <person name="Brannstrom I.O."/>
            <person name="Guillou S."/>
            <person name="Cros-Aarteil S."/>
            <person name="Calhoun S."/>
            <person name="Kuo A."/>
            <person name="Mondo S."/>
            <person name="Pangilinan J."/>
            <person name="Riley R."/>
            <person name="LaButti K."/>
            <person name="Andreopoulos B."/>
            <person name="Lipzen A."/>
            <person name="Chen C."/>
            <person name="Yanf M."/>
            <person name="Daum C."/>
            <person name="Ng V."/>
            <person name="Clum A."/>
            <person name="Steindorff A."/>
            <person name="Ohm R."/>
            <person name="Martin F."/>
            <person name="Silar P."/>
            <person name="Natvig D."/>
            <person name="Lalanne C."/>
            <person name="Gautier V."/>
            <person name="Ament-velasquez S.L."/>
            <person name="Kruys A."/>
            <person name="Hutchinson M.I."/>
            <person name="Powell A.J."/>
            <person name="Barry K."/>
            <person name="Miller A.N."/>
            <person name="Grigoriev I.V."/>
            <person name="Debuchy R."/>
            <person name="Gladieux P."/>
            <person name="Thoren M.H."/>
            <person name="Johannesson H."/>
        </authorList>
    </citation>
    <scope>NUCLEOTIDE SEQUENCE</scope>
    <source>
        <strain evidence="2">FGSC 1904</strain>
    </source>
</reference>
<dbReference type="AlphaFoldDB" id="A0AAE0PCN6"/>
<feature type="compositionally biased region" description="Polar residues" evidence="1">
    <location>
        <begin position="150"/>
        <end position="165"/>
    </location>
</feature>
<feature type="compositionally biased region" description="Basic and acidic residues" evidence="1">
    <location>
        <begin position="139"/>
        <end position="148"/>
    </location>
</feature>
<feature type="region of interest" description="Disordered" evidence="1">
    <location>
        <begin position="277"/>
        <end position="421"/>
    </location>
</feature>
<feature type="compositionally biased region" description="Low complexity" evidence="1">
    <location>
        <begin position="186"/>
        <end position="215"/>
    </location>
</feature>
<proteinExistence type="predicted"/>
<feature type="region of interest" description="Disordered" evidence="1">
    <location>
        <begin position="62"/>
        <end position="259"/>
    </location>
</feature>
<feature type="compositionally biased region" description="Polar residues" evidence="1">
    <location>
        <begin position="318"/>
        <end position="328"/>
    </location>
</feature>
<name>A0AAE0PCN6_SORBR</name>
<dbReference type="EMBL" id="JAUTDP010000007">
    <property type="protein sequence ID" value="KAK3397498.1"/>
    <property type="molecule type" value="Genomic_DNA"/>
</dbReference>
<evidence type="ECO:0000313" key="2">
    <source>
        <dbReference type="EMBL" id="KAK3397498.1"/>
    </source>
</evidence>
<accession>A0AAE0PCN6</accession>
<feature type="compositionally biased region" description="Basic and acidic residues" evidence="1">
    <location>
        <begin position="107"/>
        <end position="128"/>
    </location>
</feature>
<feature type="region of interest" description="Disordered" evidence="1">
    <location>
        <begin position="446"/>
        <end position="467"/>
    </location>
</feature>
<gene>
    <name evidence="2" type="ORF">B0T20DRAFT_221876</name>
</gene>
<feature type="compositionally biased region" description="Basic and acidic residues" evidence="1">
    <location>
        <begin position="277"/>
        <end position="288"/>
    </location>
</feature>
<comment type="caution">
    <text evidence="2">The sequence shown here is derived from an EMBL/GenBank/DDBJ whole genome shotgun (WGS) entry which is preliminary data.</text>
</comment>